<keyword evidence="1" id="KW-0805">Transcription regulation</keyword>
<comment type="caution">
    <text evidence="5">The sequence shown here is derived from an EMBL/GenBank/DDBJ whole genome shotgun (WGS) entry which is preliminary data.</text>
</comment>
<dbReference type="Proteomes" id="UP001567538">
    <property type="component" value="Unassembled WGS sequence"/>
</dbReference>
<evidence type="ECO:0000256" key="1">
    <source>
        <dbReference type="ARBA" id="ARBA00023015"/>
    </source>
</evidence>
<protein>
    <submittedName>
        <fullName evidence="5">Scarecrow-like 8</fullName>
    </submittedName>
</protein>
<feature type="region of interest" description="SAW" evidence="3">
    <location>
        <begin position="457"/>
        <end position="531"/>
    </location>
</feature>
<feature type="region of interest" description="VHIID" evidence="3">
    <location>
        <begin position="237"/>
        <end position="302"/>
    </location>
</feature>
<evidence type="ECO:0000256" key="2">
    <source>
        <dbReference type="ARBA" id="ARBA00023163"/>
    </source>
</evidence>
<name>A0ABD1I2U9_SALDI</name>
<keyword evidence="6" id="KW-1185">Reference proteome</keyword>
<dbReference type="Pfam" id="PF03514">
    <property type="entry name" value="GRAS"/>
    <property type="match status" value="1"/>
</dbReference>
<feature type="short sequence motif" description="VHIID" evidence="3">
    <location>
        <begin position="268"/>
        <end position="272"/>
    </location>
</feature>
<dbReference type="AlphaFoldDB" id="A0ABD1I2U9"/>
<evidence type="ECO:0000313" key="6">
    <source>
        <dbReference type="Proteomes" id="UP001567538"/>
    </source>
</evidence>
<dbReference type="EMBL" id="JBEAFC010000003">
    <property type="protein sequence ID" value="KAL1563070.1"/>
    <property type="molecule type" value="Genomic_DNA"/>
</dbReference>
<comment type="similarity">
    <text evidence="3">Belongs to the GRAS family.</text>
</comment>
<dbReference type="PANTHER" id="PTHR31636">
    <property type="entry name" value="OSJNBA0084A10.13 PROTEIN-RELATED"/>
    <property type="match status" value="1"/>
</dbReference>
<comment type="caution">
    <text evidence="3">Lacks conserved residue(s) required for the propagation of feature annotation.</text>
</comment>
<sequence>MQKASQEALACSSVHNSHLLPSKSQDTELSFQAYAEPFYTLESTPVTGYAIFSSPTAVSVSSNKSPLSPQLSHSYASDIHHSSDNSSSLNGSFEANDESNLYHSLWLLRNELLGPECGSDYNGSLTDESVQPCYSTRYHRILEMTPDMDLKHLLIACAEVVSEADIVPFSERKIAASVAETLMDIIQKRVSVSGDPLQRLGAYMLEALRARLLSSGSLICKKLKCNEPSGPDLMSHMQLIAQICPFYRFAYTAASAVIGEAMENEKRIHIIDFQIAQGSQWLSFIQDVSRRPDGPPYVRITGVDDSESAYARGGGLELVGQRLAQLAESCGVPFEFHGAGTSGSDVQLENLKVQHGEALAVNFPYVLHHIPDESVSTSNHRDRLLRLVKSLSPKVMTLVEQESNTNTATFSKRFCETLDYYAAMFECIDAAGLARDEMQRINAEEHCVAKDVVSIIACEGNERMERHEVFGKWRSRLRMAGFSQIGLSPSVTSGVRNMLREYSPNYVLAEANGAVCIGWKNRALVSFSAWR</sequence>
<keyword evidence="2" id="KW-0804">Transcription</keyword>
<dbReference type="InterPro" id="IPR005202">
    <property type="entry name" value="TF_GRAS"/>
</dbReference>
<organism evidence="5 6">
    <name type="scientific">Salvia divinorum</name>
    <name type="common">Maria pastora</name>
    <name type="synonym">Diviner's sage</name>
    <dbReference type="NCBI Taxonomy" id="28513"/>
    <lineage>
        <taxon>Eukaryota</taxon>
        <taxon>Viridiplantae</taxon>
        <taxon>Streptophyta</taxon>
        <taxon>Embryophyta</taxon>
        <taxon>Tracheophyta</taxon>
        <taxon>Spermatophyta</taxon>
        <taxon>Magnoliopsida</taxon>
        <taxon>eudicotyledons</taxon>
        <taxon>Gunneridae</taxon>
        <taxon>Pentapetalae</taxon>
        <taxon>asterids</taxon>
        <taxon>lamiids</taxon>
        <taxon>Lamiales</taxon>
        <taxon>Lamiaceae</taxon>
        <taxon>Nepetoideae</taxon>
        <taxon>Mentheae</taxon>
        <taxon>Salviinae</taxon>
        <taxon>Salvia</taxon>
        <taxon>Salvia subgen. Calosphace</taxon>
    </lineage>
</organism>
<proteinExistence type="inferred from homology"/>
<evidence type="ECO:0000256" key="4">
    <source>
        <dbReference type="SAM" id="MobiDB-lite"/>
    </source>
</evidence>
<reference evidence="5 6" key="1">
    <citation type="submission" date="2024-06" db="EMBL/GenBank/DDBJ databases">
        <title>A chromosome level genome sequence of Diviner's sage (Salvia divinorum).</title>
        <authorList>
            <person name="Ford S.A."/>
            <person name="Ro D.-K."/>
            <person name="Ness R.W."/>
            <person name="Phillips M.A."/>
        </authorList>
    </citation>
    <scope>NUCLEOTIDE SEQUENCE [LARGE SCALE GENOMIC DNA]</scope>
    <source>
        <strain evidence="5">SAF-2024a</strain>
        <tissue evidence="5">Leaf</tissue>
    </source>
</reference>
<evidence type="ECO:0000256" key="3">
    <source>
        <dbReference type="PROSITE-ProRule" id="PRU01191"/>
    </source>
</evidence>
<dbReference type="PROSITE" id="PS50985">
    <property type="entry name" value="GRAS"/>
    <property type="match status" value="1"/>
</dbReference>
<accession>A0ABD1I2U9</accession>
<feature type="region of interest" description="Leucine repeat II (LRII)" evidence="3">
    <location>
        <begin position="318"/>
        <end position="350"/>
    </location>
</feature>
<gene>
    <name evidence="5" type="primary">SCL13</name>
    <name evidence="5" type="ORF">AAHA92_05577</name>
</gene>
<feature type="region of interest" description="Disordered" evidence="4">
    <location>
        <begin position="71"/>
        <end position="91"/>
    </location>
</feature>
<evidence type="ECO:0000313" key="5">
    <source>
        <dbReference type="EMBL" id="KAL1563070.1"/>
    </source>
</evidence>